<dbReference type="InterPro" id="IPR036250">
    <property type="entry name" value="AcylCo_DH-like_C"/>
</dbReference>
<dbReference type="PANTHER" id="PTHR43884:SF12">
    <property type="entry name" value="ISOVALERYL-COA DEHYDROGENASE, MITOCHONDRIAL-RELATED"/>
    <property type="match status" value="1"/>
</dbReference>
<dbReference type="EC" id="1.3.8.13" evidence="7"/>
<dbReference type="InterPro" id="IPR009075">
    <property type="entry name" value="AcylCo_DH/oxidase_C"/>
</dbReference>
<evidence type="ECO:0000313" key="7">
    <source>
        <dbReference type="EMBL" id="UYP46309.1"/>
    </source>
</evidence>
<feature type="domain" description="Acyl-CoA dehydrogenase/oxidase C-terminal" evidence="5">
    <location>
        <begin position="253"/>
        <end position="410"/>
    </location>
</feature>
<dbReference type="InterPro" id="IPR009100">
    <property type="entry name" value="AcylCoA_DH/oxidase_NM_dom_sf"/>
</dbReference>
<dbReference type="Gene3D" id="1.20.140.10">
    <property type="entry name" value="Butyryl-CoA Dehydrogenase, subunit A, domain 3"/>
    <property type="match status" value="1"/>
</dbReference>
<dbReference type="EMBL" id="CP104013">
    <property type="protein sequence ID" value="UYP46309.1"/>
    <property type="molecule type" value="Genomic_DNA"/>
</dbReference>
<dbReference type="PANTHER" id="PTHR43884">
    <property type="entry name" value="ACYL-COA DEHYDROGENASE"/>
    <property type="match status" value="1"/>
</dbReference>
<accession>A0ABY6HUS3</accession>
<evidence type="ECO:0000256" key="3">
    <source>
        <dbReference type="ARBA" id="ARBA00022827"/>
    </source>
</evidence>
<dbReference type="SUPFAM" id="SSF56645">
    <property type="entry name" value="Acyl-CoA dehydrogenase NM domain-like"/>
    <property type="match status" value="1"/>
</dbReference>
<dbReference type="InterPro" id="IPR046373">
    <property type="entry name" value="Acyl-CoA_Oxase/DH_mid-dom_sf"/>
</dbReference>
<dbReference type="GO" id="GO:0016491">
    <property type="term" value="F:oxidoreductase activity"/>
    <property type="evidence" value="ECO:0007669"/>
    <property type="project" value="UniProtKB-KW"/>
</dbReference>
<dbReference type="Proteomes" id="UP001208689">
    <property type="component" value="Chromosome"/>
</dbReference>
<evidence type="ECO:0000256" key="2">
    <source>
        <dbReference type="ARBA" id="ARBA00022630"/>
    </source>
</evidence>
<comment type="similarity">
    <text evidence="1 4">Belongs to the acyl-CoA dehydrogenase family.</text>
</comment>
<dbReference type="InterPro" id="IPR006091">
    <property type="entry name" value="Acyl-CoA_Oxase/DH_mid-dom"/>
</dbReference>
<feature type="domain" description="Acyl-CoA oxidase/dehydrogenase middle" evidence="6">
    <location>
        <begin position="147"/>
        <end position="240"/>
    </location>
</feature>
<keyword evidence="2 4" id="KW-0285">Flavoprotein</keyword>
<dbReference type="SUPFAM" id="SSF47203">
    <property type="entry name" value="Acyl-CoA dehydrogenase C-terminal domain-like"/>
    <property type="match status" value="1"/>
</dbReference>
<comment type="cofactor">
    <cofactor evidence="4">
        <name>FAD</name>
        <dbReference type="ChEBI" id="CHEBI:57692"/>
    </cofactor>
</comment>
<proteinExistence type="inferred from homology"/>
<name>A0ABY6HUS3_9ARCH</name>
<protein>
    <submittedName>
        <fullName evidence="7">Crotonobetainyl-CoA reductase</fullName>
        <ecNumber evidence="7">1.3.8.13</ecNumber>
    </submittedName>
</protein>
<reference evidence="7" key="1">
    <citation type="submission" date="2022-09" db="EMBL/GenBank/DDBJ databases">
        <title>Actin cytoskeleton and complex cell architecture in an #Asgard archaeon.</title>
        <authorList>
            <person name="Ponce Toledo R.I."/>
            <person name="Schleper C."/>
            <person name="Rodrigues Oliveira T."/>
            <person name="Wollweber F."/>
            <person name="Xu J."/>
            <person name="Rittmann S."/>
            <person name="Klingl A."/>
            <person name="Pilhofer M."/>
        </authorList>
    </citation>
    <scope>NUCLEOTIDE SEQUENCE</scope>
    <source>
        <strain evidence="7">B-35</strain>
    </source>
</reference>
<evidence type="ECO:0000259" key="6">
    <source>
        <dbReference type="Pfam" id="PF02770"/>
    </source>
</evidence>
<organism evidence="7 8">
    <name type="scientific">Candidatus Lokiarchaeum ossiferum</name>
    <dbReference type="NCBI Taxonomy" id="2951803"/>
    <lineage>
        <taxon>Archaea</taxon>
        <taxon>Promethearchaeati</taxon>
        <taxon>Promethearchaeota</taxon>
        <taxon>Promethearchaeia</taxon>
        <taxon>Promethearchaeales</taxon>
        <taxon>Promethearchaeaceae</taxon>
        <taxon>Candidatus Lokiarchaeum</taxon>
    </lineage>
</organism>
<dbReference type="Pfam" id="PF00441">
    <property type="entry name" value="Acyl-CoA_dh_1"/>
    <property type="match status" value="1"/>
</dbReference>
<evidence type="ECO:0000256" key="1">
    <source>
        <dbReference type="ARBA" id="ARBA00009347"/>
    </source>
</evidence>
<keyword evidence="8" id="KW-1185">Reference proteome</keyword>
<gene>
    <name evidence="7" type="ORF">NEF87_002594</name>
</gene>
<evidence type="ECO:0000313" key="8">
    <source>
        <dbReference type="Proteomes" id="UP001208689"/>
    </source>
</evidence>
<keyword evidence="3 4" id="KW-0274">FAD</keyword>
<sequence>MDIMTGVDILDGEIKKKLSTKNIYKIFNNFITPLITEEERAFLYELEDFLLKEIEPKLDYSKEVYDLFPILGKKNYMQRLNKFGDMEHYGMRYELLLAMATTIMDPELDLARVVSGLIFTNPIFQHGSTDRAQEILAETISGRKVGCICITERTQGSDAVNMKTTVQDNNDHLVFNGEKVYTTNGPVADYFIAYGVSDVTNPRGTMYQGIIERDFKGLETHRLGINSVPRVEIGQTIFSNVKVPKENIIGGRGQGYKNLFTGLVAERDTIIGSSLGIGWLTAITSLIYTNNRQQFGKPIFNNQGVSFPITKLFTELMSATVLGLTTGIEYRKLLKYPDQKFVKYNAAFSSGTKFLTSNLAHRIAYETQHICGGIAFTDNLRVDKALEVSKVQEVIGGSRNIQLFLVSRTLKDMMSIL</sequence>
<dbReference type="Pfam" id="PF02770">
    <property type="entry name" value="Acyl-CoA_dh_M"/>
    <property type="match status" value="1"/>
</dbReference>
<dbReference type="Gene3D" id="2.40.110.10">
    <property type="entry name" value="Butyryl-CoA Dehydrogenase, subunit A, domain 2"/>
    <property type="match status" value="1"/>
</dbReference>
<keyword evidence="4 7" id="KW-0560">Oxidoreductase</keyword>
<evidence type="ECO:0000256" key="4">
    <source>
        <dbReference type="RuleBase" id="RU362125"/>
    </source>
</evidence>
<evidence type="ECO:0000259" key="5">
    <source>
        <dbReference type="Pfam" id="PF00441"/>
    </source>
</evidence>